<dbReference type="InterPro" id="IPR001810">
    <property type="entry name" value="F-box_dom"/>
</dbReference>
<dbReference type="InterPro" id="IPR053781">
    <property type="entry name" value="F-box_AtFBL13-like"/>
</dbReference>
<name>A0A833VF23_9POAL</name>
<protein>
    <submittedName>
        <fullName evidence="2">Putative F-box/FBD/LRR-repeat protein</fullName>
    </submittedName>
</protein>
<keyword evidence="3" id="KW-1185">Reference proteome</keyword>
<dbReference type="InterPro" id="IPR032675">
    <property type="entry name" value="LRR_dom_sf"/>
</dbReference>
<evidence type="ECO:0000313" key="2">
    <source>
        <dbReference type="EMBL" id="KAF3336431.1"/>
    </source>
</evidence>
<proteinExistence type="predicted"/>
<evidence type="ECO:0000259" key="1">
    <source>
        <dbReference type="PROSITE" id="PS50181"/>
    </source>
</evidence>
<dbReference type="Pfam" id="PF00646">
    <property type="entry name" value="F-box"/>
    <property type="match status" value="1"/>
</dbReference>
<dbReference type="PROSITE" id="PS50181">
    <property type="entry name" value="FBOX"/>
    <property type="match status" value="1"/>
</dbReference>
<feature type="domain" description="F-box" evidence="1">
    <location>
        <begin position="11"/>
        <end position="59"/>
    </location>
</feature>
<dbReference type="Proteomes" id="UP000623129">
    <property type="component" value="Unassembled WGS sequence"/>
</dbReference>
<dbReference type="Gene3D" id="1.20.1280.50">
    <property type="match status" value="1"/>
</dbReference>
<dbReference type="InterPro" id="IPR036047">
    <property type="entry name" value="F-box-like_dom_sf"/>
</dbReference>
<dbReference type="AlphaFoldDB" id="A0A833VF23"/>
<sequence>MNNSNNSNDEFDRISSLPDEMLQHILSFLGIRKAIQMSLVSKRWVNLWTSLSHLNFDPHEFVSVDDYGLCTSSKKRALDAKFKKFVEKLLSRHEASFLDTFLIKILDKDCCSDLEESCASYAMKFNPRVFSMEAPLYHISACFFSSESIEELCLRRTSCNFLREIPDVVNLPRIRRLQLTNSKLDNKCITRLFSGCPILEDVSLEDCIGEFSCIFNQKLKYLSLRNCFLFLGNDIFMCVRSCLGDTVESSFGIRCACPSTVDFVWKTLGTTAVGNSFSFMQNLFRCLDLGDYFGGLSDVTGLELHGEDMMSSCIVSSANTKSSQDHLTHECKTLPWGGNWKPPNDG</sequence>
<dbReference type="EMBL" id="SWLB01000007">
    <property type="protein sequence ID" value="KAF3336431.1"/>
    <property type="molecule type" value="Genomic_DNA"/>
</dbReference>
<evidence type="ECO:0000313" key="3">
    <source>
        <dbReference type="Proteomes" id="UP000623129"/>
    </source>
</evidence>
<dbReference type="SMART" id="SM00256">
    <property type="entry name" value="FBOX"/>
    <property type="match status" value="1"/>
</dbReference>
<dbReference type="Pfam" id="PF24758">
    <property type="entry name" value="LRR_At5g56370"/>
    <property type="match status" value="1"/>
</dbReference>
<dbReference type="SUPFAM" id="SSF52047">
    <property type="entry name" value="RNI-like"/>
    <property type="match status" value="1"/>
</dbReference>
<dbReference type="SUPFAM" id="SSF81383">
    <property type="entry name" value="F-box domain"/>
    <property type="match status" value="1"/>
</dbReference>
<gene>
    <name evidence="2" type="ORF">FCM35_KLT19017</name>
</gene>
<dbReference type="Gene3D" id="3.80.10.10">
    <property type="entry name" value="Ribonuclease Inhibitor"/>
    <property type="match status" value="1"/>
</dbReference>
<accession>A0A833VF23</accession>
<dbReference type="OrthoDB" id="588113at2759"/>
<dbReference type="InterPro" id="IPR055411">
    <property type="entry name" value="LRR_FXL15/At3g58940/PEG3-like"/>
</dbReference>
<dbReference type="InterPro" id="IPR053197">
    <property type="entry name" value="F-box_SCFL_complex_component"/>
</dbReference>
<organism evidence="2 3">
    <name type="scientific">Carex littledalei</name>
    <dbReference type="NCBI Taxonomy" id="544730"/>
    <lineage>
        <taxon>Eukaryota</taxon>
        <taxon>Viridiplantae</taxon>
        <taxon>Streptophyta</taxon>
        <taxon>Embryophyta</taxon>
        <taxon>Tracheophyta</taxon>
        <taxon>Spermatophyta</taxon>
        <taxon>Magnoliopsida</taxon>
        <taxon>Liliopsida</taxon>
        <taxon>Poales</taxon>
        <taxon>Cyperaceae</taxon>
        <taxon>Cyperoideae</taxon>
        <taxon>Cariceae</taxon>
        <taxon>Carex</taxon>
        <taxon>Carex subgen. Euthyceras</taxon>
    </lineage>
</organism>
<comment type="caution">
    <text evidence="2">The sequence shown here is derived from an EMBL/GenBank/DDBJ whole genome shotgun (WGS) entry which is preliminary data.</text>
</comment>
<dbReference type="PANTHER" id="PTHR34223:SF51">
    <property type="entry name" value="OS06G0556300 PROTEIN"/>
    <property type="match status" value="1"/>
</dbReference>
<dbReference type="CDD" id="cd22160">
    <property type="entry name" value="F-box_AtFBL13-like"/>
    <property type="match status" value="1"/>
</dbReference>
<dbReference type="PANTHER" id="PTHR34223">
    <property type="entry name" value="OS11G0201299 PROTEIN"/>
    <property type="match status" value="1"/>
</dbReference>
<reference evidence="2" key="1">
    <citation type="submission" date="2020-01" db="EMBL/GenBank/DDBJ databases">
        <title>Genome sequence of Kobresia littledalei, the first chromosome-level genome in the family Cyperaceae.</title>
        <authorList>
            <person name="Qu G."/>
        </authorList>
    </citation>
    <scope>NUCLEOTIDE SEQUENCE</scope>
    <source>
        <strain evidence="2">C.B.Clarke</strain>
        <tissue evidence="2">Leaf</tissue>
    </source>
</reference>